<dbReference type="EMBL" id="JAPWDO010000008">
    <property type="protein sequence ID" value="KAJ5459080.1"/>
    <property type="molecule type" value="Genomic_DNA"/>
</dbReference>
<dbReference type="Proteomes" id="UP001147760">
    <property type="component" value="Unassembled WGS sequence"/>
</dbReference>
<feature type="region of interest" description="Disordered" evidence="1">
    <location>
        <begin position="81"/>
        <end position="104"/>
    </location>
</feature>
<comment type="caution">
    <text evidence="2">The sequence shown here is derived from an EMBL/GenBank/DDBJ whole genome shotgun (WGS) entry which is preliminary data.</text>
</comment>
<organism evidence="2 3">
    <name type="scientific">Penicillium desertorum</name>
    <dbReference type="NCBI Taxonomy" id="1303715"/>
    <lineage>
        <taxon>Eukaryota</taxon>
        <taxon>Fungi</taxon>
        <taxon>Dikarya</taxon>
        <taxon>Ascomycota</taxon>
        <taxon>Pezizomycotina</taxon>
        <taxon>Eurotiomycetes</taxon>
        <taxon>Eurotiomycetidae</taxon>
        <taxon>Eurotiales</taxon>
        <taxon>Aspergillaceae</taxon>
        <taxon>Penicillium</taxon>
    </lineage>
</organism>
<reference evidence="2" key="2">
    <citation type="journal article" date="2023" name="IMA Fungus">
        <title>Comparative genomic study of the Penicillium genus elucidates a diverse pangenome and 15 lateral gene transfer events.</title>
        <authorList>
            <person name="Petersen C."/>
            <person name="Sorensen T."/>
            <person name="Nielsen M.R."/>
            <person name="Sondergaard T.E."/>
            <person name="Sorensen J.L."/>
            <person name="Fitzpatrick D.A."/>
            <person name="Frisvad J.C."/>
            <person name="Nielsen K.L."/>
        </authorList>
    </citation>
    <scope>NUCLEOTIDE SEQUENCE</scope>
    <source>
        <strain evidence="2">IBT 17660</strain>
    </source>
</reference>
<proteinExistence type="predicted"/>
<reference evidence="2" key="1">
    <citation type="submission" date="2022-12" db="EMBL/GenBank/DDBJ databases">
        <authorList>
            <person name="Petersen C."/>
        </authorList>
    </citation>
    <scope>NUCLEOTIDE SEQUENCE</scope>
    <source>
        <strain evidence="2">IBT 17660</strain>
    </source>
</reference>
<evidence type="ECO:0000256" key="1">
    <source>
        <dbReference type="SAM" id="MobiDB-lite"/>
    </source>
</evidence>
<dbReference type="OrthoDB" id="4368793at2759"/>
<keyword evidence="3" id="KW-1185">Reference proteome</keyword>
<accession>A0A9X0BH82</accession>
<name>A0A9X0BH82_9EURO</name>
<evidence type="ECO:0000313" key="3">
    <source>
        <dbReference type="Proteomes" id="UP001147760"/>
    </source>
</evidence>
<sequence length="104" mass="11982">MEPLSLPPYKRTCAGEMVVHYGEVFCRVPDCDQRRTTFANTRNMRMHLHTHGVIVAPTRSGQVSQGTMGATIPWYQSFFVDREEGDRDQDDEDHQDISKEDNTH</sequence>
<dbReference type="AlphaFoldDB" id="A0A9X0BH82"/>
<evidence type="ECO:0000313" key="2">
    <source>
        <dbReference type="EMBL" id="KAJ5459080.1"/>
    </source>
</evidence>
<feature type="compositionally biased region" description="Basic and acidic residues" evidence="1">
    <location>
        <begin position="95"/>
        <end position="104"/>
    </location>
</feature>
<protein>
    <submittedName>
        <fullName evidence="2">Uncharacterized protein</fullName>
    </submittedName>
</protein>
<gene>
    <name evidence="2" type="ORF">N7530_011024</name>
</gene>